<organism evidence="2">
    <name type="scientific">Camponotus floridanus</name>
    <name type="common">Florida carpenter ant</name>
    <dbReference type="NCBI Taxonomy" id="104421"/>
    <lineage>
        <taxon>Eukaryota</taxon>
        <taxon>Metazoa</taxon>
        <taxon>Ecdysozoa</taxon>
        <taxon>Arthropoda</taxon>
        <taxon>Hexapoda</taxon>
        <taxon>Insecta</taxon>
        <taxon>Pterygota</taxon>
        <taxon>Neoptera</taxon>
        <taxon>Endopterygota</taxon>
        <taxon>Hymenoptera</taxon>
        <taxon>Apocrita</taxon>
        <taxon>Aculeata</taxon>
        <taxon>Formicoidea</taxon>
        <taxon>Formicidae</taxon>
        <taxon>Formicinae</taxon>
        <taxon>Camponotus</taxon>
    </lineage>
</organism>
<dbReference type="PANTHER" id="PTHR13338:SF4">
    <property type="entry name" value="NADH DEHYDROGENASE [UBIQUINONE] 1 ALPHA SUBCOMPLEX ASSEMBLY FACTOR 4"/>
    <property type="match status" value="1"/>
</dbReference>
<dbReference type="Proteomes" id="UP000000311">
    <property type="component" value="Unassembled WGS sequence"/>
</dbReference>
<evidence type="ECO:0000313" key="1">
    <source>
        <dbReference type="EMBL" id="EFN66364.1"/>
    </source>
</evidence>
<keyword evidence="2" id="KW-1185">Reference proteome</keyword>
<protein>
    <submittedName>
        <fullName evidence="1">Protein HRPAP20-like protein</fullName>
    </submittedName>
</protein>
<accession>E2AJN7</accession>
<dbReference type="STRING" id="104421.E2AJN7"/>
<name>E2AJN7_CAMFO</name>
<proteinExistence type="predicted"/>
<dbReference type="Pfam" id="PF06784">
    <property type="entry name" value="UPF0240"/>
    <property type="match status" value="1"/>
</dbReference>
<dbReference type="OrthoDB" id="2434756at2759"/>
<dbReference type="GO" id="GO:0032981">
    <property type="term" value="P:mitochondrial respiratory chain complex I assembly"/>
    <property type="evidence" value="ECO:0007669"/>
    <property type="project" value="InterPro"/>
</dbReference>
<dbReference type="OMA" id="VYSMLIR"/>
<dbReference type="InterPro" id="IPR009622">
    <property type="entry name" value="NDUFAF4"/>
</dbReference>
<dbReference type="InParanoid" id="E2AJN7"/>
<evidence type="ECO:0000313" key="2">
    <source>
        <dbReference type="Proteomes" id="UP000000311"/>
    </source>
</evidence>
<dbReference type="EMBL" id="GL440049">
    <property type="protein sequence ID" value="EFN66364.1"/>
    <property type="molecule type" value="Genomic_DNA"/>
</dbReference>
<dbReference type="PANTHER" id="PTHR13338">
    <property type="entry name" value="UPF0240 PROTEIN"/>
    <property type="match status" value="1"/>
</dbReference>
<dbReference type="AlphaFoldDB" id="E2AJN7"/>
<dbReference type="GO" id="GO:0005739">
    <property type="term" value="C:mitochondrion"/>
    <property type="evidence" value="ECO:0007669"/>
    <property type="project" value="TreeGrafter"/>
</dbReference>
<reference evidence="1 2" key="1">
    <citation type="journal article" date="2010" name="Science">
        <title>Genomic comparison of the ants Camponotus floridanus and Harpegnathos saltator.</title>
        <authorList>
            <person name="Bonasio R."/>
            <person name="Zhang G."/>
            <person name="Ye C."/>
            <person name="Mutti N.S."/>
            <person name="Fang X."/>
            <person name="Qin N."/>
            <person name="Donahue G."/>
            <person name="Yang P."/>
            <person name="Li Q."/>
            <person name="Li C."/>
            <person name="Zhang P."/>
            <person name="Huang Z."/>
            <person name="Berger S.L."/>
            <person name="Reinberg D."/>
            <person name="Wang J."/>
            <person name="Liebig J."/>
        </authorList>
    </citation>
    <scope>NUCLEOTIDE SEQUENCE [LARGE SCALE GENOMIC DNA]</scope>
    <source>
        <strain evidence="2">C129</strain>
    </source>
</reference>
<gene>
    <name evidence="1" type="ORF">EAG_03443</name>
</gene>
<sequence length="84" mass="9953">MGKVYSMLIRPIRTFNIENRATRIISREKPIPAPQYPSTERQKKLSEEVNPNFIKEHYQKNMQLDQRLKDVFVTSTDPQVCVLF</sequence>